<dbReference type="InterPro" id="IPR034660">
    <property type="entry name" value="DinB/YfiT-like"/>
</dbReference>
<dbReference type="EMBL" id="FRAP01000014">
    <property type="protein sequence ID" value="SHK92951.1"/>
    <property type="molecule type" value="Genomic_DNA"/>
</dbReference>
<dbReference type="SUPFAM" id="SSF109854">
    <property type="entry name" value="DinB/YfiT-like putative metalloenzymes"/>
    <property type="match status" value="1"/>
</dbReference>
<dbReference type="Proteomes" id="UP000184363">
    <property type="component" value="Unassembled WGS sequence"/>
</dbReference>
<dbReference type="GO" id="GO:0008080">
    <property type="term" value="F:N-acetyltransferase activity"/>
    <property type="evidence" value="ECO:0007669"/>
    <property type="project" value="InterPro"/>
</dbReference>
<organism evidence="3 4">
    <name type="scientific">Pseudonocardia thermophila</name>
    <dbReference type="NCBI Taxonomy" id="1848"/>
    <lineage>
        <taxon>Bacteria</taxon>
        <taxon>Bacillati</taxon>
        <taxon>Actinomycetota</taxon>
        <taxon>Actinomycetes</taxon>
        <taxon>Pseudonocardiales</taxon>
        <taxon>Pseudonocardiaceae</taxon>
        <taxon>Pseudonocardia</taxon>
    </lineage>
</organism>
<accession>A0A1M6WGZ8</accession>
<dbReference type="Gene3D" id="1.20.120.450">
    <property type="entry name" value="dinb family like domain"/>
    <property type="match status" value="1"/>
</dbReference>
<proteinExistence type="predicted"/>
<evidence type="ECO:0000259" key="2">
    <source>
        <dbReference type="PROSITE" id="PS51186"/>
    </source>
</evidence>
<protein>
    <submittedName>
        <fullName evidence="3">DinB superfamily protein</fullName>
    </submittedName>
</protein>
<dbReference type="InterPro" id="IPR000182">
    <property type="entry name" value="GNAT_dom"/>
</dbReference>
<reference evidence="3 4" key="1">
    <citation type="submission" date="2016-11" db="EMBL/GenBank/DDBJ databases">
        <authorList>
            <person name="Jaros S."/>
            <person name="Januszkiewicz K."/>
            <person name="Wedrychowicz H."/>
        </authorList>
    </citation>
    <scope>NUCLEOTIDE SEQUENCE [LARGE SCALE GENOMIC DNA]</scope>
    <source>
        <strain evidence="3 4">DSM 43832</strain>
    </source>
</reference>
<gene>
    <name evidence="3" type="ORF">SAMN05443637_114168</name>
</gene>
<dbReference type="InterPro" id="IPR050769">
    <property type="entry name" value="NAT_camello-type"/>
</dbReference>
<dbReference type="PANTHER" id="PTHR13947:SF37">
    <property type="entry name" value="LD18367P"/>
    <property type="match status" value="1"/>
</dbReference>
<keyword evidence="4" id="KW-1185">Reference proteome</keyword>
<dbReference type="STRING" id="1848.SAMN05443637_114168"/>
<dbReference type="CDD" id="cd04301">
    <property type="entry name" value="NAT_SF"/>
    <property type="match status" value="1"/>
</dbReference>
<evidence type="ECO:0000313" key="4">
    <source>
        <dbReference type="Proteomes" id="UP000184363"/>
    </source>
</evidence>
<name>A0A1M6WGZ8_PSETH</name>
<dbReference type="AlphaFoldDB" id="A0A1M6WGZ8"/>
<dbReference type="InterPro" id="IPR016181">
    <property type="entry name" value="Acyl_CoA_acyltransferase"/>
</dbReference>
<dbReference type="Gene3D" id="3.40.630.30">
    <property type="match status" value="1"/>
</dbReference>
<dbReference type="SUPFAM" id="SSF55729">
    <property type="entry name" value="Acyl-CoA N-acyltransferases (Nat)"/>
    <property type="match status" value="1"/>
</dbReference>
<dbReference type="Pfam" id="PF12867">
    <property type="entry name" value="DinB_2"/>
    <property type="match status" value="1"/>
</dbReference>
<dbReference type="OrthoDB" id="3376896at2"/>
<evidence type="ECO:0000256" key="1">
    <source>
        <dbReference type="ARBA" id="ARBA00022679"/>
    </source>
</evidence>
<feature type="domain" description="N-acetyltransferase" evidence="2">
    <location>
        <begin position="182"/>
        <end position="338"/>
    </location>
</feature>
<keyword evidence="1" id="KW-0808">Transferase</keyword>
<sequence length="339" mass="36733">MVGRVHAPVPPLPAEDHRCPSCGLAYAELTVEAATATVAEASAAAAAALTEVPPHRLRVAPDPGTWSPLEYLCHLRDVAITSTIRLHRARTEDRPVAEPMLADLRAQRFRYAEADPAAVLDELHRAVAGLVEEIGRLGADDWAHTVTRFPGEERTARWLVRNAAHELRHHVADLRHAGTVEIVVRPRAEADVAVLIAVLRDVRRRDGYPLHMQHDLGDWLCGTPVIGAWVADHGGGVVGHVALRLPEPDDPVAALVGEPVAVVCRLFVARDERGKGLGERLVRAAWREAAARGLRPALDVLTREAAAVALYERMGWQRVGEITHTIDGGAVPAICFAPP</sequence>
<dbReference type="InterPro" id="IPR024775">
    <property type="entry name" value="DinB-like"/>
</dbReference>
<dbReference type="Pfam" id="PF00583">
    <property type="entry name" value="Acetyltransf_1"/>
    <property type="match status" value="1"/>
</dbReference>
<evidence type="ECO:0000313" key="3">
    <source>
        <dbReference type="EMBL" id="SHK92951.1"/>
    </source>
</evidence>
<dbReference type="PROSITE" id="PS51186">
    <property type="entry name" value="GNAT"/>
    <property type="match status" value="1"/>
</dbReference>
<dbReference type="PANTHER" id="PTHR13947">
    <property type="entry name" value="GNAT FAMILY N-ACETYLTRANSFERASE"/>
    <property type="match status" value="1"/>
</dbReference>